<dbReference type="InterPro" id="IPR003593">
    <property type="entry name" value="AAA+_ATPase"/>
</dbReference>
<dbReference type="NCBIfam" id="NF000355">
    <property type="entry name" value="ribo_prot_ABC_F"/>
    <property type="match status" value="1"/>
</dbReference>
<dbReference type="InterPro" id="IPR032781">
    <property type="entry name" value="ABC_tran_Xtn"/>
</dbReference>
<organism evidence="4 5">
    <name type="scientific">Campylobacter portucalensis</name>
    <dbReference type="NCBI Taxonomy" id="2608384"/>
    <lineage>
        <taxon>Bacteria</taxon>
        <taxon>Pseudomonadati</taxon>
        <taxon>Campylobacterota</taxon>
        <taxon>Epsilonproteobacteria</taxon>
        <taxon>Campylobacterales</taxon>
        <taxon>Campylobacteraceae</taxon>
        <taxon>Campylobacter</taxon>
    </lineage>
</organism>
<dbReference type="InterPro" id="IPR051309">
    <property type="entry name" value="ABCF_ATPase"/>
</dbReference>
<dbReference type="Proteomes" id="UP000476338">
    <property type="component" value="Unassembled WGS sequence"/>
</dbReference>
<dbReference type="RefSeq" id="WP_154571207.1">
    <property type="nucleotide sequence ID" value="NZ_VWSJ01000031.1"/>
</dbReference>
<sequence length="644" mass="74356">MAFIDLIEVSKKFGSNSVLNNVNFSLNEKERVAIIGKNGGGKSTFMKILSGMYDVDSGRVITQNGINIAMLDQNPKFNENLTVKQAMIEELREIFDAIKEYENTLNLISKNHNDKELMQKESELIKFIESKDGWSIENHIERVIENFGLREYKNRLISTLSGGEVRRIALGILVLKKPDVLLLDEPTNHLDVYMVKFLEDILINSKQTIVFISHDRYFIDKIATRSIEIEDGKISNFEGGYAYYLAKKQEILASMQKSHETLLKQLKSEEEWLRRGVKARLKRNEGRKERVLKMREEAKKNPSLIRKIKLELERANVGIKQVSDNKKKMLFECINLSKKVGDKILFSDFNARVLQGERIGIVGKNGSGKSTLLKILLGEVEPNNGEIKRGLIKIGYFDQMRKSISDDKSLIEIFCPNGGDHIMVRGHYMHVYGYLKNFLFPKEFLGKPVSVLSGGEKNRLALAKLFTDDYDCLVLDEPTNDLDIATINILEDYLMSFEGAVLIVSHDRYFVDKTTNKLWIFEEDKKINQTYIPYSEYLEVEDEISELNKVVNEAILEEKEKNSYKTRTKKLSFKQNKILEEYPSLIENLEIRIKELNIALSTPEIYQNQGIQELFEELEEKKGDLVKMENEYFEVLNFAENLKI</sequence>
<gene>
    <name evidence="4" type="ORF">F1B92_07245</name>
</gene>
<dbReference type="GO" id="GO:0003677">
    <property type="term" value="F:DNA binding"/>
    <property type="evidence" value="ECO:0007669"/>
    <property type="project" value="InterPro"/>
</dbReference>
<feature type="domain" description="ABC transporter" evidence="3">
    <location>
        <begin position="331"/>
        <end position="548"/>
    </location>
</feature>
<evidence type="ECO:0000259" key="3">
    <source>
        <dbReference type="PROSITE" id="PS50893"/>
    </source>
</evidence>
<accession>A0A6L5WM98</accession>
<dbReference type="EMBL" id="VWSJ01000031">
    <property type="protein sequence ID" value="MSN96953.1"/>
    <property type="molecule type" value="Genomic_DNA"/>
</dbReference>
<dbReference type="PANTHER" id="PTHR42855:SF1">
    <property type="entry name" value="ABC TRANSPORTER DOMAIN-CONTAINING PROTEIN"/>
    <property type="match status" value="1"/>
</dbReference>
<name>A0A6L5WM98_9BACT</name>
<dbReference type="PANTHER" id="PTHR42855">
    <property type="entry name" value="ABC TRANSPORTER ATP-BINDING SUBUNIT"/>
    <property type="match status" value="1"/>
</dbReference>
<protein>
    <submittedName>
        <fullName evidence="4">ABC-F family ATP-binding cassette domain-containing protein</fullName>
    </submittedName>
</protein>
<dbReference type="Gene3D" id="1.10.287.380">
    <property type="entry name" value="Valyl-tRNA synthetase, C-terminal domain"/>
    <property type="match status" value="1"/>
</dbReference>
<dbReference type="SUPFAM" id="SSF52540">
    <property type="entry name" value="P-loop containing nucleoside triphosphate hydrolases"/>
    <property type="match status" value="2"/>
</dbReference>
<dbReference type="PROSITE" id="PS50893">
    <property type="entry name" value="ABC_TRANSPORTER_2"/>
    <property type="match status" value="2"/>
</dbReference>
<evidence type="ECO:0000256" key="1">
    <source>
        <dbReference type="ARBA" id="ARBA00022741"/>
    </source>
</evidence>
<dbReference type="InterPro" id="IPR017871">
    <property type="entry name" value="ABC_transporter-like_CS"/>
</dbReference>
<comment type="caution">
    <text evidence="4">The sequence shown here is derived from an EMBL/GenBank/DDBJ whole genome shotgun (WGS) entry which is preliminary data.</text>
</comment>
<dbReference type="FunFam" id="3.40.50.300:FF:000011">
    <property type="entry name" value="Putative ABC transporter ATP-binding component"/>
    <property type="match status" value="1"/>
</dbReference>
<dbReference type="InterPro" id="IPR003439">
    <property type="entry name" value="ABC_transporter-like_ATP-bd"/>
</dbReference>
<reference evidence="4 5" key="1">
    <citation type="submission" date="2019-09" db="EMBL/GenBank/DDBJ databases">
        <authorList>
            <person name="Silva M."/>
            <person name="Pereira G."/>
            <person name="Lopes-Da-Costa L."/>
            <person name="Silva E."/>
        </authorList>
    </citation>
    <scope>NUCLEOTIDE SEQUENCE [LARGE SCALE GENOMIC DNA]</scope>
    <source>
        <strain evidence="4 5">FMV-PI01</strain>
    </source>
</reference>
<dbReference type="Gene3D" id="3.40.50.300">
    <property type="entry name" value="P-loop containing nucleotide triphosphate hydrolases"/>
    <property type="match status" value="2"/>
</dbReference>
<dbReference type="PROSITE" id="PS00211">
    <property type="entry name" value="ABC_TRANSPORTER_1"/>
    <property type="match status" value="1"/>
</dbReference>
<dbReference type="Pfam" id="PF16326">
    <property type="entry name" value="ABC_tran_CTD"/>
    <property type="match status" value="1"/>
</dbReference>
<dbReference type="AlphaFoldDB" id="A0A6L5WM98"/>
<evidence type="ECO:0000313" key="4">
    <source>
        <dbReference type="EMBL" id="MSN96953.1"/>
    </source>
</evidence>
<dbReference type="Pfam" id="PF12848">
    <property type="entry name" value="ABC_tran_Xtn"/>
    <property type="match status" value="1"/>
</dbReference>
<reference evidence="4 5" key="2">
    <citation type="submission" date="2020-03" db="EMBL/GenBank/DDBJ databases">
        <title>Campylobacter portucalensis sp. nov., a new species of Campylobacter isolated from the reproductive tract of bulls.</title>
        <authorList>
            <person name="Silva M.F."/>
            <person name="Pereira G."/>
            <person name="Carneiro C."/>
            <person name="Hemphill A."/>
            <person name="Mateus L."/>
            <person name="Lopes-Da-Costa L."/>
            <person name="Silva E."/>
        </authorList>
    </citation>
    <scope>NUCLEOTIDE SEQUENCE [LARGE SCALE GENOMIC DNA]</scope>
    <source>
        <strain evidence="4 5">FMV-PI01</strain>
    </source>
</reference>
<dbReference type="InterPro" id="IPR027417">
    <property type="entry name" value="P-loop_NTPase"/>
</dbReference>
<keyword evidence="2 4" id="KW-0067">ATP-binding</keyword>
<evidence type="ECO:0000256" key="2">
    <source>
        <dbReference type="ARBA" id="ARBA00022840"/>
    </source>
</evidence>
<proteinExistence type="predicted"/>
<dbReference type="InterPro" id="IPR032524">
    <property type="entry name" value="ABC_tran_C"/>
</dbReference>
<dbReference type="CDD" id="cd03221">
    <property type="entry name" value="ABCF_EF-3"/>
    <property type="match status" value="2"/>
</dbReference>
<dbReference type="InterPro" id="IPR037118">
    <property type="entry name" value="Val-tRNA_synth_C_sf"/>
</dbReference>
<evidence type="ECO:0000313" key="5">
    <source>
        <dbReference type="Proteomes" id="UP000476338"/>
    </source>
</evidence>
<feature type="domain" description="ABC transporter" evidence="3">
    <location>
        <begin position="4"/>
        <end position="256"/>
    </location>
</feature>
<dbReference type="Pfam" id="PF00005">
    <property type="entry name" value="ABC_tran"/>
    <property type="match status" value="2"/>
</dbReference>
<dbReference type="SMART" id="SM00382">
    <property type="entry name" value="AAA"/>
    <property type="match status" value="2"/>
</dbReference>
<keyword evidence="1" id="KW-0547">Nucleotide-binding</keyword>
<dbReference type="GO" id="GO:0016887">
    <property type="term" value="F:ATP hydrolysis activity"/>
    <property type="evidence" value="ECO:0007669"/>
    <property type="project" value="InterPro"/>
</dbReference>
<keyword evidence="5" id="KW-1185">Reference proteome</keyword>
<dbReference type="GO" id="GO:0005524">
    <property type="term" value="F:ATP binding"/>
    <property type="evidence" value="ECO:0007669"/>
    <property type="project" value="UniProtKB-KW"/>
</dbReference>